<dbReference type="InterPro" id="IPR013547">
    <property type="entry name" value="P4H_N"/>
</dbReference>
<evidence type="ECO:0000256" key="1">
    <source>
        <dbReference type="PROSITE-ProRule" id="PRU00339"/>
    </source>
</evidence>
<evidence type="ECO:0000259" key="3">
    <source>
        <dbReference type="Pfam" id="PF08336"/>
    </source>
</evidence>
<dbReference type="Pfam" id="PF08336">
    <property type="entry name" value="P4Ha_N"/>
    <property type="match status" value="1"/>
</dbReference>
<keyword evidence="1" id="KW-0802">TPR repeat</keyword>
<feature type="repeat" description="TPR" evidence="1">
    <location>
        <begin position="217"/>
        <end position="250"/>
    </location>
</feature>
<evidence type="ECO:0000313" key="5">
    <source>
        <dbReference type="EnsemblMetazoa" id="G26592.1:cds"/>
    </source>
</evidence>
<dbReference type="AlphaFoldDB" id="A0A8W8L411"/>
<sequence length="504" mass="57613">MARVAVIFFLSCLSFGTSQDTTSVMNFEKFFRMEEELLTLSDLIVKQELRSHDEDVHQFANITSVLEDVKAIHKDIGRNVAGYISHPINQFHLTRRLYHQWREVLQRILNSDTCVKALKVKLQNIEDNVPDKNVFSTIASTISALQLYKGLTVEQIMRGDITEVEPLQKLTLADAFAIAQTAYEKDDMFYAIEWLKYIIEEVKTHRISDIDDKVSSSAIFHMLSNAYFRAGLVKEAQTVLADLLRLDPKNVAAKRNLEYLENSKASGKLSDLKPKSPSKKSRRLYEELCGSPEKRIISKSSKLKCLYFPLRNGIPYMKSDIKAEVVNGRPLIIEMYDMFDNGTAMAISYMGYKKLMESSTVRRYSEVKHNAAVYDTTNWKWIPNLQAKLSEPKLSHFTRLFFSLRTFNIGTEGQLRNPEIGGQSAVVGNFYAFFTDPTVGGELVFPMSRIKIPVTKGNVVFAEIKAQVGICPVYYGSQWYGSQTLYEKILPNQCPQKQRVPRFY</sequence>
<name>A0A8W8L411_MAGGI</name>
<keyword evidence="6" id="KW-1185">Reference proteome</keyword>
<dbReference type="Proteomes" id="UP000005408">
    <property type="component" value="Unassembled WGS sequence"/>
</dbReference>
<dbReference type="SUPFAM" id="SSF48452">
    <property type="entry name" value="TPR-like"/>
    <property type="match status" value="1"/>
</dbReference>
<feature type="signal peptide" evidence="2">
    <location>
        <begin position="1"/>
        <end position="18"/>
    </location>
</feature>
<dbReference type="PROSITE" id="PS50005">
    <property type="entry name" value="TPR"/>
    <property type="match status" value="1"/>
</dbReference>
<feature type="domain" description="Prolyl 4-hydroxylase N-terminal" evidence="3">
    <location>
        <begin position="23"/>
        <end position="161"/>
    </location>
</feature>
<dbReference type="OMA" id="HPINVFH"/>
<feature type="chain" id="PRO_5036487326" description="Prolyl 4-hydroxylase subunit alpha-1" evidence="2">
    <location>
        <begin position="19"/>
        <end position="504"/>
    </location>
</feature>
<dbReference type="InterPro" id="IPR059068">
    <property type="entry name" value="TPR_P4H"/>
</dbReference>
<accession>A0A8W8L411</accession>
<proteinExistence type="predicted"/>
<keyword evidence="2" id="KW-0732">Signal</keyword>
<dbReference type="InterPro" id="IPR011990">
    <property type="entry name" value="TPR-like_helical_dom_sf"/>
</dbReference>
<dbReference type="Pfam" id="PF23558">
    <property type="entry name" value="TPR_P4H"/>
    <property type="match status" value="1"/>
</dbReference>
<evidence type="ECO:0000256" key="2">
    <source>
        <dbReference type="SAM" id="SignalP"/>
    </source>
</evidence>
<reference evidence="5" key="1">
    <citation type="submission" date="2022-08" db="UniProtKB">
        <authorList>
            <consortium name="EnsemblMetazoa"/>
        </authorList>
    </citation>
    <scope>IDENTIFICATION</scope>
    <source>
        <strain evidence="5">05x7-T-G4-1.051#20</strain>
    </source>
</reference>
<evidence type="ECO:0008006" key="7">
    <source>
        <dbReference type="Google" id="ProtNLM"/>
    </source>
</evidence>
<dbReference type="Gene3D" id="1.25.40.10">
    <property type="entry name" value="Tetratricopeptide repeat domain"/>
    <property type="match status" value="1"/>
</dbReference>
<dbReference type="Gene3D" id="6.10.140.1460">
    <property type="match status" value="1"/>
</dbReference>
<evidence type="ECO:0000259" key="4">
    <source>
        <dbReference type="Pfam" id="PF23558"/>
    </source>
</evidence>
<evidence type="ECO:0000313" key="6">
    <source>
        <dbReference type="Proteomes" id="UP000005408"/>
    </source>
</evidence>
<dbReference type="GO" id="GO:0005783">
    <property type="term" value="C:endoplasmic reticulum"/>
    <property type="evidence" value="ECO:0007669"/>
    <property type="project" value="InterPro"/>
</dbReference>
<feature type="domain" description="Prolyl 4-hydroxylase peptide-substrate-binding" evidence="4">
    <location>
        <begin position="173"/>
        <end position="262"/>
    </location>
</feature>
<dbReference type="GO" id="GO:0004656">
    <property type="term" value="F:procollagen-proline 4-dioxygenase activity"/>
    <property type="evidence" value="ECO:0007669"/>
    <property type="project" value="InterPro"/>
</dbReference>
<dbReference type="EnsemblMetazoa" id="G26592.1">
    <property type="protein sequence ID" value="G26592.1:cds"/>
    <property type="gene ID" value="G26592"/>
</dbReference>
<dbReference type="InterPro" id="IPR019734">
    <property type="entry name" value="TPR_rpt"/>
</dbReference>
<dbReference type="OrthoDB" id="420380at2759"/>
<protein>
    <recommendedName>
        <fullName evidence="7">Prolyl 4-hydroxylase subunit alpha-1</fullName>
    </recommendedName>
</protein>
<organism evidence="5 6">
    <name type="scientific">Magallana gigas</name>
    <name type="common">Pacific oyster</name>
    <name type="synonym">Crassostrea gigas</name>
    <dbReference type="NCBI Taxonomy" id="29159"/>
    <lineage>
        <taxon>Eukaryota</taxon>
        <taxon>Metazoa</taxon>
        <taxon>Spiralia</taxon>
        <taxon>Lophotrochozoa</taxon>
        <taxon>Mollusca</taxon>
        <taxon>Bivalvia</taxon>
        <taxon>Autobranchia</taxon>
        <taxon>Pteriomorphia</taxon>
        <taxon>Ostreida</taxon>
        <taxon>Ostreoidea</taxon>
        <taxon>Ostreidae</taxon>
        <taxon>Magallana</taxon>
    </lineage>
</organism>